<name>A0ABN3EAY6_9ACTN</name>
<keyword evidence="3" id="KW-1133">Transmembrane helix</keyword>
<feature type="transmembrane region" description="Helical" evidence="3">
    <location>
        <begin position="6"/>
        <end position="27"/>
    </location>
</feature>
<organism evidence="4 5">
    <name type="scientific">Kitasatospora cystarginea</name>
    <dbReference type="NCBI Taxonomy" id="58350"/>
    <lineage>
        <taxon>Bacteria</taxon>
        <taxon>Bacillati</taxon>
        <taxon>Actinomycetota</taxon>
        <taxon>Actinomycetes</taxon>
        <taxon>Kitasatosporales</taxon>
        <taxon>Streptomycetaceae</taxon>
        <taxon>Kitasatospora</taxon>
    </lineage>
</organism>
<comment type="caution">
    <text evidence="4">The sequence shown here is derived from an EMBL/GenBank/DDBJ whole genome shotgun (WGS) entry which is preliminary data.</text>
</comment>
<feature type="compositionally biased region" description="Basic and acidic residues" evidence="2">
    <location>
        <begin position="408"/>
        <end position="436"/>
    </location>
</feature>
<dbReference type="EMBL" id="BAAATR010000017">
    <property type="protein sequence ID" value="GAA2252347.1"/>
    <property type="molecule type" value="Genomic_DNA"/>
</dbReference>
<feature type="region of interest" description="Disordered" evidence="2">
    <location>
        <begin position="311"/>
        <end position="354"/>
    </location>
</feature>
<feature type="compositionally biased region" description="Low complexity" evidence="2">
    <location>
        <begin position="311"/>
        <end position="343"/>
    </location>
</feature>
<protein>
    <submittedName>
        <fullName evidence="4">Uncharacterized protein</fullName>
    </submittedName>
</protein>
<dbReference type="Proteomes" id="UP001500305">
    <property type="component" value="Unassembled WGS sequence"/>
</dbReference>
<accession>A0ABN3EAY6</accession>
<evidence type="ECO:0000313" key="4">
    <source>
        <dbReference type="EMBL" id="GAA2252347.1"/>
    </source>
</evidence>
<reference evidence="4 5" key="1">
    <citation type="journal article" date="2019" name="Int. J. Syst. Evol. Microbiol.">
        <title>The Global Catalogue of Microorganisms (GCM) 10K type strain sequencing project: providing services to taxonomists for standard genome sequencing and annotation.</title>
        <authorList>
            <consortium name="The Broad Institute Genomics Platform"/>
            <consortium name="The Broad Institute Genome Sequencing Center for Infectious Disease"/>
            <person name="Wu L."/>
            <person name="Ma J."/>
        </authorList>
    </citation>
    <scope>NUCLEOTIDE SEQUENCE [LARGE SCALE GENOMIC DNA]</scope>
    <source>
        <strain evidence="4 5">JCM 7356</strain>
    </source>
</reference>
<feature type="coiled-coil region" evidence="1">
    <location>
        <begin position="49"/>
        <end position="120"/>
    </location>
</feature>
<feature type="region of interest" description="Disordered" evidence="2">
    <location>
        <begin position="389"/>
        <end position="442"/>
    </location>
</feature>
<evidence type="ECO:0000256" key="1">
    <source>
        <dbReference type="SAM" id="Coils"/>
    </source>
</evidence>
<keyword evidence="3" id="KW-0472">Membrane</keyword>
<gene>
    <name evidence="4" type="ORF">GCM10010430_39760</name>
</gene>
<evidence type="ECO:0000313" key="5">
    <source>
        <dbReference type="Proteomes" id="UP001500305"/>
    </source>
</evidence>
<keyword evidence="5" id="KW-1185">Reference proteome</keyword>
<evidence type="ECO:0000256" key="3">
    <source>
        <dbReference type="SAM" id="Phobius"/>
    </source>
</evidence>
<evidence type="ECO:0000256" key="2">
    <source>
        <dbReference type="SAM" id="MobiDB-lite"/>
    </source>
</evidence>
<sequence>MVSPDVPLVRSVGVAAVFGAVGMAVLLRQRDRIAKQAAEAAAKRRLVAEERYEEQIAEAEYAAEVAEERATRFGRRLTAEKARLAKAETEIARLLRERAVAVAEQAMKEAEAAQRALVEARPEYPATPAAYVRAAAVLRQLEWKAERAAAAREGAGRAQLELRPKAQAVPASATGAARLVPVAPTAPALLVAPAAAAAAQDGAAGSIVPAGPGGGLVRRLAPVAASAEPARPAATAVPVSAASDLPAGAERMAAPAAPAASAAPVAPAVPQPALSAVGPLPARPALSVPRPESDGGTAERAAVQPRMLGAAGAPAQGGAAPAGRQRPRPQGVGRSSGFSFFGRPGAARPATPVPAADGVAELGERADLADVVGDEAVAESVRYAVPGAAGTAAEPAVPPAAQPVQADARPDHARPEVVDLTPHDETELLEVSELRAKHNRQR</sequence>
<proteinExistence type="predicted"/>
<keyword evidence="1" id="KW-0175">Coiled coil</keyword>
<keyword evidence="3" id="KW-0812">Transmembrane</keyword>